<name>A0A2R6W0J9_MARPO</name>
<keyword evidence="4" id="KW-1185">Reference proteome</keyword>
<proteinExistence type="predicted"/>
<reference evidence="4" key="1">
    <citation type="journal article" date="2017" name="Cell">
        <title>Insights into land plant evolution garnered from the Marchantia polymorpha genome.</title>
        <authorList>
            <person name="Bowman J.L."/>
            <person name="Kohchi T."/>
            <person name="Yamato K.T."/>
            <person name="Jenkins J."/>
            <person name="Shu S."/>
            <person name="Ishizaki K."/>
            <person name="Yamaoka S."/>
            <person name="Nishihama R."/>
            <person name="Nakamura Y."/>
            <person name="Berger F."/>
            <person name="Adam C."/>
            <person name="Aki S.S."/>
            <person name="Althoff F."/>
            <person name="Araki T."/>
            <person name="Arteaga-Vazquez M.A."/>
            <person name="Balasubrmanian S."/>
            <person name="Barry K."/>
            <person name="Bauer D."/>
            <person name="Boehm C.R."/>
            <person name="Briginshaw L."/>
            <person name="Caballero-Perez J."/>
            <person name="Catarino B."/>
            <person name="Chen F."/>
            <person name="Chiyoda S."/>
            <person name="Chovatia M."/>
            <person name="Davies K.M."/>
            <person name="Delmans M."/>
            <person name="Demura T."/>
            <person name="Dierschke T."/>
            <person name="Dolan L."/>
            <person name="Dorantes-Acosta A.E."/>
            <person name="Eklund D.M."/>
            <person name="Florent S.N."/>
            <person name="Flores-Sandoval E."/>
            <person name="Fujiyama A."/>
            <person name="Fukuzawa H."/>
            <person name="Galik B."/>
            <person name="Grimanelli D."/>
            <person name="Grimwood J."/>
            <person name="Grossniklaus U."/>
            <person name="Hamada T."/>
            <person name="Haseloff J."/>
            <person name="Hetherington A.J."/>
            <person name="Higo A."/>
            <person name="Hirakawa Y."/>
            <person name="Hundley H.N."/>
            <person name="Ikeda Y."/>
            <person name="Inoue K."/>
            <person name="Inoue S.I."/>
            <person name="Ishida S."/>
            <person name="Jia Q."/>
            <person name="Kakita M."/>
            <person name="Kanazawa T."/>
            <person name="Kawai Y."/>
            <person name="Kawashima T."/>
            <person name="Kennedy M."/>
            <person name="Kinose K."/>
            <person name="Kinoshita T."/>
            <person name="Kohara Y."/>
            <person name="Koide E."/>
            <person name="Komatsu K."/>
            <person name="Kopischke S."/>
            <person name="Kubo M."/>
            <person name="Kyozuka J."/>
            <person name="Lagercrantz U."/>
            <person name="Lin S.S."/>
            <person name="Lindquist E."/>
            <person name="Lipzen A.M."/>
            <person name="Lu C.W."/>
            <person name="De Luna E."/>
            <person name="Martienssen R.A."/>
            <person name="Minamino N."/>
            <person name="Mizutani M."/>
            <person name="Mizutani M."/>
            <person name="Mochizuki N."/>
            <person name="Monte I."/>
            <person name="Mosher R."/>
            <person name="Nagasaki H."/>
            <person name="Nakagami H."/>
            <person name="Naramoto S."/>
            <person name="Nishitani K."/>
            <person name="Ohtani M."/>
            <person name="Okamoto T."/>
            <person name="Okumura M."/>
            <person name="Phillips J."/>
            <person name="Pollak B."/>
            <person name="Reinders A."/>
            <person name="Rovekamp M."/>
            <person name="Sano R."/>
            <person name="Sawa S."/>
            <person name="Schmid M.W."/>
            <person name="Shirakawa M."/>
            <person name="Solano R."/>
            <person name="Spunde A."/>
            <person name="Suetsugu N."/>
            <person name="Sugano S."/>
            <person name="Sugiyama A."/>
            <person name="Sun R."/>
            <person name="Suzuki Y."/>
            <person name="Takenaka M."/>
            <person name="Takezawa D."/>
            <person name="Tomogane H."/>
            <person name="Tsuzuki M."/>
            <person name="Ueda T."/>
            <person name="Umeda M."/>
            <person name="Ward J.M."/>
            <person name="Watanabe Y."/>
            <person name="Yazaki K."/>
            <person name="Yokoyama R."/>
            <person name="Yoshitake Y."/>
            <person name="Yotsui I."/>
            <person name="Zachgo S."/>
            <person name="Schmutz J."/>
        </authorList>
    </citation>
    <scope>NUCLEOTIDE SEQUENCE [LARGE SCALE GENOMIC DNA]</scope>
    <source>
        <strain evidence="4">Tak-1</strain>
    </source>
</reference>
<dbReference type="PANTHER" id="PTHR46137">
    <property type="entry name" value="OS05G0310600 PROTEIN"/>
    <property type="match status" value="1"/>
</dbReference>
<dbReference type="InterPro" id="IPR007053">
    <property type="entry name" value="LRAT_dom"/>
</dbReference>
<dbReference type="AlphaFoldDB" id="A0A2R6W0J9"/>
<protein>
    <recommendedName>
        <fullName evidence="2">LRAT domain-containing protein</fullName>
    </recommendedName>
</protein>
<sequence>MSCRSWLQSLCFLQSFLISMLLLRGQSGRGWEGLDPTFKVQTKDSCKVEDSYLTSYAAIMGGLNARRPQRFSSTFSGFSPADSKLCLCMFLLASSTPMDVLCLTWNRRHSYQNCPHTNDGRCPTIYGDRKWGIVKTCINCFKGDRALHKYRYGNKNYPSWRPADGGTTTALEKSSDPKEILARARDSLENNNLGKFDLRRNNCEDIAVYCSTGRKGMSKQSWRLGECMDFIKHVPWLRRSITQSSSHSIRFV</sequence>
<gene>
    <name evidence="3" type="ORF">MARPO_0203s0002</name>
</gene>
<evidence type="ECO:0000256" key="1">
    <source>
        <dbReference type="SAM" id="SignalP"/>
    </source>
</evidence>
<dbReference type="EMBL" id="KZ772871">
    <property type="protein sequence ID" value="PTQ27353.1"/>
    <property type="molecule type" value="Genomic_DNA"/>
</dbReference>
<dbReference type="Proteomes" id="UP000244005">
    <property type="component" value="Unassembled WGS sequence"/>
</dbReference>
<dbReference type="Pfam" id="PF04970">
    <property type="entry name" value="LRAT"/>
    <property type="match status" value="1"/>
</dbReference>
<feature type="signal peptide" evidence="1">
    <location>
        <begin position="1"/>
        <end position="27"/>
    </location>
</feature>
<feature type="chain" id="PRO_5015324536" description="LRAT domain-containing protein" evidence="1">
    <location>
        <begin position="28"/>
        <end position="252"/>
    </location>
</feature>
<dbReference type="PANTHER" id="PTHR46137:SF3">
    <property type="entry name" value="OS05G0310600 PROTEIN"/>
    <property type="match status" value="1"/>
</dbReference>
<dbReference type="Gene3D" id="3.90.1720.10">
    <property type="entry name" value="endopeptidase domain like (from Nostoc punctiforme)"/>
    <property type="match status" value="1"/>
</dbReference>
<feature type="domain" description="LRAT" evidence="2">
    <location>
        <begin position="132"/>
        <end position="215"/>
    </location>
</feature>
<dbReference type="Gramene" id="Mp3g10450.1">
    <property type="protein sequence ID" value="Mp3g10450.1.cds"/>
    <property type="gene ID" value="Mp3g10450"/>
</dbReference>
<keyword evidence="1" id="KW-0732">Signal</keyword>
<evidence type="ECO:0000313" key="4">
    <source>
        <dbReference type="Proteomes" id="UP000244005"/>
    </source>
</evidence>
<dbReference type="OrthoDB" id="68610at2759"/>
<organism evidence="3 4">
    <name type="scientific">Marchantia polymorpha</name>
    <name type="common">Common liverwort</name>
    <name type="synonym">Marchantia aquatica</name>
    <dbReference type="NCBI Taxonomy" id="3197"/>
    <lineage>
        <taxon>Eukaryota</taxon>
        <taxon>Viridiplantae</taxon>
        <taxon>Streptophyta</taxon>
        <taxon>Embryophyta</taxon>
        <taxon>Marchantiophyta</taxon>
        <taxon>Marchantiopsida</taxon>
        <taxon>Marchantiidae</taxon>
        <taxon>Marchantiales</taxon>
        <taxon>Marchantiaceae</taxon>
        <taxon>Marchantia</taxon>
    </lineage>
</organism>
<accession>A0A2R6W0J9</accession>
<evidence type="ECO:0000313" key="3">
    <source>
        <dbReference type="EMBL" id="PTQ27353.1"/>
    </source>
</evidence>
<evidence type="ECO:0000259" key="2">
    <source>
        <dbReference type="Pfam" id="PF04970"/>
    </source>
</evidence>